<dbReference type="Proteomes" id="UP000758155">
    <property type="component" value="Unassembled WGS sequence"/>
</dbReference>
<feature type="compositionally biased region" description="Basic and acidic residues" evidence="1">
    <location>
        <begin position="1"/>
        <end position="15"/>
    </location>
</feature>
<reference evidence="2" key="1">
    <citation type="submission" date="2019-04" db="EMBL/GenBank/DDBJ databases">
        <title>Sequencing of skin fungus with MAO and IRED activity.</title>
        <authorList>
            <person name="Marsaioli A.J."/>
            <person name="Bonatto J.M.C."/>
            <person name="Reis Junior O."/>
        </authorList>
    </citation>
    <scope>NUCLEOTIDE SEQUENCE</scope>
    <source>
        <strain evidence="2">28M1</strain>
    </source>
</reference>
<evidence type="ECO:0000313" key="3">
    <source>
        <dbReference type="Proteomes" id="UP000758155"/>
    </source>
</evidence>
<comment type="caution">
    <text evidence="2">The sequence shown here is derived from an EMBL/GenBank/DDBJ whole genome shotgun (WGS) entry which is preliminary data.</text>
</comment>
<evidence type="ECO:0000313" key="2">
    <source>
        <dbReference type="EMBL" id="KAF3035087.1"/>
    </source>
</evidence>
<feature type="compositionally biased region" description="Pro residues" evidence="1">
    <location>
        <begin position="178"/>
        <end position="199"/>
    </location>
</feature>
<feature type="region of interest" description="Disordered" evidence="1">
    <location>
        <begin position="168"/>
        <end position="199"/>
    </location>
</feature>
<evidence type="ECO:0000256" key="1">
    <source>
        <dbReference type="SAM" id="MobiDB-lite"/>
    </source>
</evidence>
<feature type="compositionally biased region" description="Basic and acidic residues" evidence="1">
    <location>
        <begin position="461"/>
        <end position="473"/>
    </location>
</feature>
<protein>
    <submittedName>
        <fullName evidence="2">Protocadherin- 15</fullName>
    </submittedName>
</protein>
<feature type="region of interest" description="Disordered" evidence="1">
    <location>
        <begin position="1"/>
        <end position="21"/>
    </location>
</feature>
<feature type="region of interest" description="Disordered" evidence="1">
    <location>
        <begin position="461"/>
        <end position="487"/>
    </location>
</feature>
<organism evidence="2 3">
    <name type="scientific">Didymella heteroderae</name>
    <dbReference type="NCBI Taxonomy" id="1769908"/>
    <lineage>
        <taxon>Eukaryota</taxon>
        <taxon>Fungi</taxon>
        <taxon>Dikarya</taxon>
        <taxon>Ascomycota</taxon>
        <taxon>Pezizomycotina</taxon>
        <taxon>Dothideomycetes</taxon>
        <taxon>Pleosporomycetidae</taxon>
        <taxon>Pleosporales</taxon>
        <taxon>Pleosporineae</taxon>
        <taxon>Didymellaceae</taxon>
        <taxon>Didymella</taxon>
    </lineage>
</organism>
<accession>A0A9P4WKW8</accession>
<dbReference type="EMBL" id="SWKV01000061">
    <property type="protein sequence ID" value="KAF3035087.1"/>
    <property type="molecule type" value="Genomic_DNA"/>
</dbReference>
<sequence>MYRQDSPLHVDERSHAGRVAPQFRSPEKVLLDIRNRIDDAAKKQRDLSNSRENLLARRERTRASSKRVQAKRSEAGDAEAAFMDYIRDFMSSTTTPSFEMINLYNRVESARNDLGAMEADHQQLERSLSGADWMLKEEEDEFYQYGLTELFEGILEPVDQLSQDVARPVPLGPFQSMLPPPPPPPPPPHPVPAPPPALPPPLSPFIPSLVARSSDARSPWLQASHNQYQGVPLPPPRGVSSVDLHLSTPVAHSSLSQFAQTQGELQHLPVIKASDFEPAEANDIELDGLGDQFDSVSSPDPGLLEARDISASNDPSMLDFESLPSLSPTVLASDIHSKGLSYGWHHGTATSDTANDRFLTTHVPFNGRRLSDPTNYENKDLTIPQTLERSLSENTAYDMHRGRAAKNRVRAWLMSILVDSHMEKTLYYNILEATLEENGFHYPDHEPWGLPATQYWSRDSRSSFETDPFDKNKTTHKTKRTLSNDDA</sequence>
<name>A0A9P4WKW8_9PLEO</name>
<dbReference type="AlphaFoldDB" id="A0A9P4WKW8"/>
<keyword evidence="3" id="KW-1185">Reference proteome</keyword>
<dbReference type="OrthoDB" id="3798432at2759"/>
<proteinExistence type="predicted"/>
<gene>
    <name evidence="2" type="primary">PCDH15</name>
    <name evidence="2" type="ORF">E8E12_001829</name>
</gene>